<dbReference type="Proteomes" id="UP000886998">
    <property type="component" value="Unassembled WGS sequence"/>
</dbReference>
<gene>
    <name evidence="1" type="ORF">TNIN_236651</name>
</gene>
<sequence length="104" mass="11761">MVVPLRTKRGETPPQIQFLENQSFSTLVLTTTVTSWHLFPGTRRGKGTGASGHESAPSFEMEHIMQKANYILFQPPQLIIHPETSCLGRSWGCETARRLEMTFE</sequence>
<evidence type="ECO:0000313" key="2">
    <source>
        <dbReference type="Proteomes" id="UP000886998"/>
    </source>
</evidence>
<organism evidence="1 2">
    <name type="scientific">Trichonephila inaurata madagascariensis</name>
    <dbReference type="NCBI Taxonomy" id="2747483"/>
    <lineage>
        <taxon>Eukaryota</taxon>
        <taxon>Metazoa</taxon>
        <taxon>Ecdysozoa</taxon>
        <taxon>Arthropoda</taxon>
        <taxon>Chelicerata</taxon>
        <taxon>Arachnida</taxon>
        <taxon>Araneae</taxon>
        <taxon>Araneomorphae</taxon>
        <taxon>Entelegynae</taxon>
        <taxon>Araneoidea</taxon>
        <taxon>Nephilidae</taxon>
        <taxon>Trichonephila</taxon>
        <taxon>Trichonephila inaurata</taxon>
    </lineage>
</organism>
<protein>
    <submittedName>
        <fullName evidence="1">Uncharacterized protein</fullName>
    </submittedName>
</protein>
<accession>A0A8X7BN63</accession>
<name>A0A8X7BN63_9ARAC</name>
<dbReference type="AlphaFoldDB" id="A0A8X7BN63"/>
<proteinExistence type="predicted"/>
<reference evidence="1" key="1">
    <citation type="submission" date="2020-08" db="EMBL/GenBank/DDBJ databases">
        <title>Multicomponent nature underlies the extraordinary mechanical properties of spider dragline silk.</title>
        <authorList>
            <person name="Kono N."/>
            <person name="Nakamura H."/>
            <person name="Mori M."/>
            <person name="Yoshida Y."/>
            <person name="Ohtoshi R."/>
            <person name="Malay A.D."/>
            <person name="Moran D.A.P."/>
            <person name="Tomita M."/>
            <person name="Numata K."/>
            <person name="Arakawa K."/>
        </authorList>
    </citation>
    <scope>NUCLEOTIDE SEQUENCE</scope>
</reference>
<comment type="caution">
    <text evidence="1">The sequence shown here is derived from an EMBL/GenBank/DDBJ whole genome shotgun (WGS) entry which is preliminary data.</text>
</comment>
<dbReference type="EMBL" id="BMAV01000793">
    <property type="protein sequence ID" value="GFY38326.1"/>
    <property type="molecule type" value="Genomic_DNA"/>
</dbReference>
<evidence type="ECO:0000313" key="1">
    <source>
        <dbReference type="EMBL" id="GFY38326.1"/>
    </source>
</evidence>
<keyword evidence="2" id="KW-1185">Reference proteome</keyword>